<accession>A0A381SQE7</accession>
<dbReference type="Gene3D" id="3.40.50.300">
    <property type="entry name" value="P-loop containing nucleotide triphosphate hydrolases"/>
    <property type="match status" value="1"/>
</dbReference>
<organism evidence="2">
    <name type="scientific">marine metagenome</name>
    <dbReference type="NCBI Taxonomy" id="408172"/>
    <lineage>
        <taxon>unclassified sequences</taxon>
        <taxon>metagenomes</taxon>
        <taxon>ecological metagenomes</taxon>
    </lineage>
</organism>
<dbReference type="InterPro" id="IPR006083">
    <property type="entry name" value="PRK/URK"/>
</dbReference>
<name>A0A381SQE7_9ZZZZ</name>
<dbReference type="PRINTS" id="PR00988">
    <property type="entry name" value="URIDINKINASE"/>
</dbReference>
<dbReference type="EMBL" id="UINC01003350">
    <property type="protein sequence ID" value="SVA05538.1"/>
    <property type="molecule type" value="Genomic_DNA"/>
</dbReference>
<protein>
    <recommendedName>
        <fullName evidence="1">Phosphoribulokinase/uridine kinase domain-containing protein</fullName>
    </recommendedName>
</protein>
<dbReference type="InterPro" id="IPR027417">
    <property type="entry name" value="P-loop_NTPase"/>
</dbReference>
<gene>
    <name evidence="2" type="ORF">METZ01_LOCUS58392</name>
</gene>
<proteinExistence type="predicted"/>
<dbReference type="PANTHER" id="PTHR10285">
    <property type="entry name" value="URIDINE KINASE"/>
    <property type="match status" value="1"/>
</dbReference>
<dbReference type="GO" id="GO:0005524">
    <property type="term" value="F:ATP binding"/>
    <property type="evidence" value="ECO:0007669"/>
    <property type="project" value="InterPro"/>
</dbReference>
<dbReference type="NCBIfam" id="NF004018">
    <property type="entry name" value="PRK05480.1"/>
    <property type="match status" value="1"/>
</dbReference>
<reference evidence="2" key="1">
    <citation type="submission" date="2018-05" db="EMBL/GenBank/DDBJ databases">
        <authorList>
            <person name="Lanie J.A."/>
            <person name="Ng W.-L."/>
            <person name="Kazmierczak K.M."/>
            <person name="Andrzejewski T.M."/>
            <person name="Davidsen T.M."/>
            <person name="Wayne K.J."/>
            <person name="Tettelin H."/>
            <person name="Glass J.I."/>
            <person name="Rusch D."/>
            <person name="Podicherti R."/>
            <person name="Tsui H.-C.T."/>
            <person name="Winkler M.E."/>
        </authorList>
    </citation>
    <scope>NUCLEOTIDE SEQUENCE</scope>
</reference>
<sequence>MLTVGITGGTGSGKTTILELLKKEFGENDIGFISQDSYYNDNGNLSFDEKNKINFDHPDAVDFELMINHLNLLKNGKNINQPIYSFIYHNRTKKIKLVKPKKIMIIEGILILNNIKLRDLMDYKVFVDATENLRFKRRLDRDINQRGRIAEEVIELFNTRLNKMHNLYVEPMKEFCDIIIDNNNKVDSLEITPLIEVIKSHL</sequence>
<dbReference type="AlphaFoldDB" id="A0A381SQE7"/>
<dbReference type="Pfam" id="PF00485">
    <property type="entry name" value="PRK"/>
    <property type="match status" value="1"/>
</dbReference>
<evidence type="ECO:0000313" key="2">
    <source>
        <dbReference type="EMBL" id="SVA05538.1"/>
    </source>
</evidence>
<feature type="domain" description="Phosphoribulokinase/uridine kinase" evidence="1">
    <location>
        <begin position="4"/>
        <end position="186"/>
    </location>
</feature>
<dbReference type="GO" id="GO:0016301">
    <property type="term" value="F:kinase activity"/>
    <property type="evidence" value="ECO:0007669"/>
    <property type="project" value="InterPro"/>
</dbReference>
<dbReference type="SUPFAM" id="SSF52540">
    <property type="entry name" value="P-loop containing nucleoside triphosphate hydrolases"/>
    <property type="match status" value="1"/>
</dbReference>
<evidence type="ECO:0000259" key="1">
    <source>
        <dbReference type="Pfam" id="PF00485"/>
    </source>
</evidence>